<evidence type="ECO:0000256" key="3">
    <source>
        <dbReference type="ARBA" id="ARBA00022679"/>
    </source>
</evidence>
<protein>
    <recommendedName>
        <fullName evidence="5 6">[Ribosomal protein bS18]-alanine N-acetyltransferase</fullName>
        <ecNumber evidence="5 6">2.3.1.266</ecNumber>
    </recommendedName>
</protein>
<keyword evidence="9" id="KW-1185">Reference proteome</keyword>
<evidence type="ECO:0000256" key="2">
    <source>
        <dbReference type="ARBA" id="ARBA00022490"/>
    </source>
</evidence>
<reference evidence="9" key="1">
    <citation type="journal article" date="2019" name="Int. J. Syst. Evol. Microbiol.">
        <title>The Global Catalogue of Microorganisms (GCM) 10K type strain sequencing project: providing services to taxonomists for standard genome sequencing and annotation.</title>
        <authorList>
            <consortium name="The Broad Institute Genomics Platform"/>
            <consortium name="The Broad Institute Genome Sequencing Center for Infectious Disease"/>
            <person name="Wu L."/>
            <person name="Ma J."/>
        </authorList>
    </citation>
    <scope>NUCLEOTIDE SEQUENCE [LARGE SCALE GENOMIC DNA]</scope>
    <source>
        <strain evidence="9">CCUG 48884</strain>
    </source>
</reference>
<accession>A0ABW3WC02</accession>
<dbReference type="PROSITE" id="PS51186">
    <property type="entry name" value="GNAT"/>
    <property type="match status" value="1"/>
</dbReference>
<dbReference type="InterPro" id="IPR000182">
    <property type="entry name" value="GNAT_dom"/>
</dbReference>
<evidence type="ECO:0000313" key="9">
    <source>
        <dbReference type="Proteomes" id="UP001597158"/>
    </source>
</evidence>
<feature type="active site" description="Proton donor" evidence="5">
    <location>
        <position position="117"/>
    </location>
</feature>
<evidence type="ECO:0000259" key="7">
    <source>
        <dbReference type="PROSITE" id="PS51186"/>
    </source>
</evidence>
<dbReference type="InterPro" id="IPR006464">
    <property type="entry name" value="AcTrfase_RimI/Ard1"/>
</dbReference>
<keyword evidence="4 5" id="KW-0012">Acyltransferase</keyword>
<dbReference type="InterPro" id="IPR043690">
    <property type="entry name" value="RimI"/>
</dbReference>
<dbReference type="Proteomes" id="UP001597158">
    <property type="component" value="Unassembled WGS sequence"/>
</dbReference>
<evidence type="ECO:0000256" key="1">
    <source>
        <dbReference type="ARBA" id="ARBA00005395"/>
    </source>
</evidence>
<dbReference type="EMBL" id="JBHTMC010000013">
    <property type="protein sequence ID" value="MFD1263414.1"/>
    <property type="molecule type" value="Genomic_DNA"/>
</dbReference>
<comment type="function">
    <text evidence="5 6">Acetylates the N-terminal alanine of ribosomal protein bS18.</text>
</comment>
<dbReference type="InterPro" id="IPR050680">
    <property type="entry name" value="YpeA/RimI_acetyltransf"/>
</dbReference>
<dbReference type="CDD" id="cd04301">
    <property type="entry name" value="NAT_SF"/>
    <property type="match status" value="1"/>
</dbReference>
<name>A0ABW3WC02_9RHOO</name>
<dbReference type="GO" id="GO:0008999">
    <property type="term" value="F:protein-N-terminal-alanine acetyltransferase activity"/>
    <property type="evidence" value="ECO:0007669"/>
    <property type="project" value="UniProtKB-EC"/>
</dbReference>
<dbReference type="Gene3D" id="3.40.630.30">
    <property type="match status" value="1"/>
</dbReference>
<dbReference type="EC" id="2.3.1.266" evidence="5 6"/>
<sequence>MNACVITPMTANDLDWVCAEEACLHAHPWTRRNFEDALAAGNDAWVMHAGGEALAYAVVLRVLDEAHLLDIGVSLRAQGRGYGRQLLDWIAHFARDQGAVAFFLEVRVSNAIALALYERSGFSEIGRRRGYYPAVEGREDAIVMRRDL</sequence>
<evidence type="ECO:0000256" key="6">
    <source>
        <dbReference type="RuleBase" id="RU363094"/>
    </source>
</evidence>
<comment type="caution">
    <text evidence="8">The sequence shown here is derived from an EMBL/GenBank/DDBJ whole genome shotgun (WGS) entry which is preliminary data.</text>
</comment>
<evidence type="ECO:0000256" key="5">
    <source>
        <dbReference type="HAMAP-Rule" id="MF_02210"/>
    </source>
</evidence>
<feature type="binding site" evidence="5">
    <location>
        <position position="110"/>
    </location>
    <ligand>
        <name>acetyl-CoA</name>
        <dbReference type="ChEBI" id="CHEBI:57288"/>
    </ligand>
</feature>
<keyword evidence="8" id="KW-0687">Ribonucleoprotein</keyword>
<keyword evidence="3 5" id="KW-0808">Transferase</keyword>
<dbReference type="InterPro" id="IPR016181">
    <property type="entry name" value="Acyl_CoA_acyltransferase"/>
</dbReference>
<proteinExistence type="inferred from homology"/>
<keyword evidence="2 5" id="KW-0963">Cytoplasm</keyword>
<comment type="caution">
    <text evidence="5">Lacks conserved residue(s) required for the propagation of feature annotation.</text>
</comment>
<dbReference type="GO" id="GO:0005840">
    <property type="term" value="C:ribosome"/>
    <property type="evidence" value="ECO:0007669"/>
    <property type="project" value="UniProtKB-KW"/>
</dbReference>
<evidence type="ECO:0000313" key="8">
    <source>
        <dbReference type="EMBL" id="MFD1263414.1"/>
    </source>
</evidence>
<dbReference type="NCBIfam" id="TIGR01575">
    <property type="entry name" value="rimI"/>
    <property type="match status" value="1"/>
</dbReference>
<comment type="subcellular location">
    <subcellularLocation>
        <location evidence="5 6">Cytoplasm</location>
    </subcellularLocation>
</comment>
<comment type="similarity">
    <text evidence="1 5 6">Belongs to the acetyltransferase family. RimI subfamily.</text>
</comment>
<dbReference type="HAMAP" id="MF_02210">
    <property type="entry name" value="RimI"/>
    <property type="match status" value="1"/>
</dbReference>
<feature type="domain" description="N-acetyltransferase" evidence="7">
    <location>
        <begin position="4"/>
        <end position="148"/>
    </location>
</feature>
<comment type="catalytic activity">
    <reaction evidence="5 6">
        <text>N-terminal L-alanyl-[ribosomal protein bS18] + acetyl-CoA = N-terminal N(alpha)-acetyl-L-alanyl-[ribosomal protein bS18] + CoA + H(+)</text>
        <dbReference type="Rhea" id="RHEA:43756"/>
        <dbReference type="Rhea" id="RHEA-COMP:10676"/>
        <dbReference type="Rhea" id="RHEA-COMP:10677"/>
        <dbReference type="ChEBI" id="CHEBI:15378"/>
        <dbReference type="ChEBI" id="CHEBI:57287"/>
        <dbReference type="ChEBI" id="CHEBI:57288"/>
        <dbReference type="ChEBI" id="CHEBI:64718"/>
        <dbReference type="ChEBI" id="CHEBI:83683"/>
        <dbReference type="EC" id="2.3.1.266"/>
    </reaction>
</comment>
<dbReference type="Pfam" id="PF00583">
    <property type="entry name" value="Acetyltransf_1"/>
    <property type="match status" value="1"/>
</dbReference>
<feature type="active site" description="Proton acceptor" evidence="5">
    <location>
        <position position="105"/>
    </location>
</feature>
<feature type="binding site" evidence="5">
    <location>
        <begin position="71"/>
        <end position="73"/>
    </location>
    <ligand>
        <name>acetyl-CoA</name>
        <dbReference type="ChEBI" id="CHEBI:57288"/>
    </ligand>
</feature>
<evidence type="ECO:0000256" key="4">
    <source>
        <dbReference type="ARBA" id="ARBA00023315"/>
    </source>
</evidence>
<dbReference type="SUPFAM" id="SSF55729">
    <property type="entry name" value="Acyl-CoA N-acyltransferases (Nat)"/>
    <property type="match status" value="1"/>
</dbReference>
<gene>
    <name evidence="5 8" type="primary">rimI</name>
    <name evidence="8" type="ORF">ACFQ4M_07435</name>
</gene>
<dbReference type="PANTHER" id="PTHR43420:SF51">
    <property type="entry name" value="PEPTIDYL-LYSINE N-ACETYLTRANSFERASE YIAC"/>
    <property type="match status" value="1"/>
</dbReference>
<organism evidence="8 9">
    <name type="scientific">Thauera mechernichensis</name>
    <dbReference type="NCBI Taxonomy" id="82788"/>
    <lineage>
        <taxon>Bacteria</taxon>
        <taxon>Pseudomonadati</taxon>
        <taxon>Pseudomonadota</taxon>
        <taxon>Betaproteobacteria</taxon>
        <taxon>Rhodocyclales</taxon>
        <taxon>Zoogloeaceae</taxon>
        <taxon>Thauera</taxon>
    </lineage>
</organism>
<dbReference type="RefSeq" id="WP_277833193.1">
    <property type="nucleotide sequence ID" value="NZ_JARQZE010000007.1"/>
</dbReference>
<keyword evidence="8" id="KW-0689">Ribosomal protein</keyword>
<dbReference type="PANTHER" id="PTHR43420">
    <property type="entry name" value="ACETYLTRANSFERASE"/>
    <property type="match status" value="1"/>
</dbReference>